<dbReference type="EMBL" id="BRYB01001779">
    <property type="protein sequence ID" value="GMI33556.1"/>
    <property type="molecule type" value="Genomic_DNA"/>
</dbReference>
<proteinExistence type="predicted"/>
<name>A0ABQ6MVR8_9STRA</name>
<comment type="caution">
    <text evidence="1">The sequence shown here is derived from an EMBL/GenBank/DDBJ whole genome shotgun (WGS) entry which is preliminary data.</text>
</comment>
<dbReference type="Proteomes" id="UP001165060">
    <property type="component" value="Unassembled WGS sequence"/>
</dbReference>
<gene>
    <name evidence="1" type="ORF">TeGR_g11327</name>
</gene>
<evidence type="ECO:0000313" key="1">
    <source>
        <dbReference type="EMBL" id="GMI33556.1"/>
    </source>
</evidence>
<sequence length="343" mass="37704">MSASPPPVSLASVVATPGLRLALLPFLIPSDLQSLMSSSKLLAHSCTTPLDDPSLASVHPEHVPQAPTLGEERAETPPTLVSVLSIPGLHLDHVLPFLSLSDFRSLLFSSKVVARSFDLPLDDLFFRRYSCGDKFVCREHLLQAGKVGWERGESERCCHDMRHGDGPWHERGTFFCPGCLKGELAKTRECPQCYETYCMACIGREGGHAPYDQSHADGPPVSDLVPHPCHTCPTHGFGCDAVYSCSLCYVYVCGDTDPYFIDFCCHCDQSFCRDCLTKLGVEISNCTDWACQTVYEYPPKTGPYSHLGPSVTRMTHCFPPCVGTYGNNEGQLNLCKGVPDRDY</sequence>
<evidence type="ECO:0000313" key="2">
    <source>
        <dbReference type="Proteomes" id="UP001165060"/>
    </source>
</evidence>
<accession>A0ABQ6MVR8</accession>
<evidence type="ECO:0008006" key="3">
    <source>
        <dbReference type="Google" id="ProtNLM"/>
    </source>
</evidence>
<reference evidence="1 2" key="1">
    <citation type="journal article" date="2023" name="Commun. Biol.">
        <title>Genome analysis of Parmales, the sister group of diatoms, reveals the evolutionary specialization of diatoms from phago-mixotrophs to photoautotrophs.</title>
        <authorList>
            <person name="Ban H."/>
            <person name="Sato S."/>
            <person name="Yoshikawa S."/>
            <person name="Yamada K."/>
            <person name="Nakamura Y."/>
            <person name="Ichinomiya M."/>
            <person name="Sato N."/>
            <person name="Blanc-Mathieu R."/>
            <person name="Endo H."/>
            <person name="Kuwata A."/>
            <person name="Ogata H."/>
        </authorList>
    </citation>
    <scope>NUCLEOTIDE SEQUENCE [LARGE SCALE GENOMIC DNA]</scope>
</reference>
<keyword evidence="2" id="KW-1185">Reference proteome</keyword>
<organism evidence="1 2">
    <name type="scientific">Tetraparma gracilis</name>
    <dbReference type="NCBI Taxonomy" id="2962635"/>
    <lineage>
        <taxon>Eukaryota</taxon>
        <taxon>Sar</taxon>
        <taxon>Stramenopiles</taxon>
        <taxon>Ochrophyta</taxon>
        <taxon>Bolidophyceae</taxon>
        <taxon>Parmales</taxon>
        <taxon>Triparmaceae</taxon>
        <taxon>Tetraparma</taxon>
    </lineage>
</organism>
<protein>
    <recommendedName>
        <fullName evidence="3">F-box domain-containing protein</fullName>
    </recommendedName>
</protein>